<evidence type="ECO:0000313" key="2">
    <source>
        <dbReference type="Proteomes" id="UP000616608"/>
    </source>
</evidence>
<keyword evidence="2" id="KW-1185">Reference proteome</keyword>
<gene>
    <name evidence="1" type="ORF">GCM10007425_20860</name>
</gene>
<sequence>MSDLVMTTSVDTAMYFSRVITFDFATNGIRLSIFRENQNNMS</sequence>
<accession>A0A917G7T2</accession>
<dbReference type="AlphaFoldDB" id="A0A917G7T2"/>
<evidence type="ECO:0000313" key="1">
    <source>
        <dbReference type="EMBL" id="GGG26134.1"/>
    </source>
</evidence>
<dbReference type="RefSeq" id="WP_268236367.1">
    <property type="nucleotide sequence ID" value="NZ_BMJT01000006.1"/>
</dbReference>
<dbReference type="NCBIfam" id="NF041642">
    <property type="entry name" value="RAxF_45"/>
    <property type="match status" value="1"/>
</dbReference>
<comment type="caution">
    <text evidence="1">The sequence shown here is derived from an EMBL/GenBank/DDBJ whole genome shotgun (WGS) entry which is preliminary data.</text>
</comment>
<dbReference type="InterPro" id="IPR048146">
    <property type="entry name" value="RAxF_45-like"/>
</dbReference>
<reference evidence="1" key="1">
    <citation type="journal article" date="2014" name="Int. J. Syst. Evol. Microbiol.">
        <title>Complete genome sequence of Corynebacterium casei LMG S-19264T (=DSM 44701T), isolated from a smear-ripened cheese.</title>
        <authorList>
            <consortium name="US DOE Joint Genome Institute (JGI-PGF)"/>
            <person name="Walter F."/>
            <person name="Albersmeier A."/>
            <person name="Kalinowski J."/>
            <person name="Ruckert C."/>
        </authorList>
    </citation>
    <scope>NUCLEOTIDE SEQUENCE</scope>
    <source>
        <strain evidence="1">CGMCC 1.15760</strain>
    </source>
</reference>
<proteinExistence type="predicted"/>
<protein>
    <submittedName>
        <fullName evidence="1">Uncharacterized protein</fullName>
    </submittedName>
</protein>
<dbReference type="Proteomes" id="UP000616608">
    <property type="component" value="Unassembled WGS sequence"/>
</dbReference>
<name>A0A917G7T2_9BACI</name>
<organism evidence="1 2">
    <name type="scientific">Lysinibacillus alkalisoli</name>
    <dbReference type="NCBI Taxonomy" id="1911548"/>
    <lineage>
        <taxon>Bacteria</taxon>
        <taxon>Bacillati</taxon>
        <taxon>Bacillota</taxon>
        <taxon>Bacilli</taxon>
        <taxon>Bacillales</taxon>
        <taxon>Bacillaceae</taxon>
        <taxon>Lysinibacillus</taxon>
    </lineage>
</organism>
<dbReference type="EMBL" id="BMJT01000006">
    <property type="protein sequence ID" value="GGG26134.1"/>
    <property type="molecule type" value="Genomic_DNA"/>
</dbReference>
<reference evidence="1" key="2">
    <citation type="submission" date="2020-09" db="EMBL/GenBank/DDBJ databases">
        <authorList>
            <person name="Sun Q."/>
            <person name="Zhou Y."/>
        </authorList>
    </citation>
    <scope>NUCLEOTIDE SEQUENCE</scope>
    <source>
        <strain evidence="1">CGMCC 1.15760</strain>
    </source>
</reference>